<dbReference type="Proteomes" id="UP000242886">
    <property type="component" value="Chromosome SDENCHOL"/>
</dbReference>
<feature type="chain" id="PRO_5031175163" description="Alpha/beta hydrolase" evidence="1">
    <location>
        <begin position="29"/>
        <end position="360"/>
    </location>
</feature>
<dbReference type="PIRSF" id="PIRSF033909">
    <property type="entry name" value="UCP033909"/>
    <property type="match status" value="1"/>
</dbReference>
<accession>A0A7Z7HPF5</accession>
<organism evidence="2 3">
    <name type="scientific">Sterolibacterium denitrificans</name>
    <dbReference type="NCBI Taxonomy" id="157592"/>
    <lineage>
        <taxon>Bacteria</taxon>
        <taxon>Pseudomonadati</taxon>
        <taxon>Pseudomonadota</taxon>
        <taxon>Betaproteobacteria</taxon>
        <taxon>Nitrosomonadales</taxon>
        <taxon>Sterolibacteriaceae</taxon>
        <taxon>Sterolibacterium</taxon>
    </lineage>
</organism>
<evidence type="ECO:0000313" key="2">
    <source>
        <dbReference type="EMBL" id="SMB22615.1"/>
    </source>
</evidence>
<dbReference type="Gene3D" id="3.40.50.1820">
    <property type="entry name" value="alpha/beta hydrolase"/>
    <property type="match status" value="1"/>
</dbReference>
<keyword evidence="3" id="KW-1185">Reference proteome</keyword>
<gene>
    <name evidence="2" type="ORF">SDENCHOL_10644</name>
</gene>
<dbReference type="PANTHER" id="PTHR36513:SF1">
    <property type="entry name" value="TRANSMEMBRANE PROTEIN"/>
    <property type="match status" value="1"/>
</dbReference>
<name>A0A7Z7HPF5_9PROT</name>
<dbReference type="AlphaFoldDB" id="A0A7Z7HPF5"/>
<keyword evidence="1" id="KW-0732">Signal</keyword>
<dbReference type="SUPFAM" id="SSF53474">
    <property type="entry name" value="alpha/beta-Hydrolases"/>
    <property type="match status" value="1"/>
</dbReference>
<evidence type="ECO:0008006" key="4">
    <source>
        <dbReference type="Google" id="ProtNLM"/>
    </source>
</evidence>
<dbReference type="PANTHER" id="PTHR36513">
    <property type="entry name" value="ABC TRANSMEMBRANE TYPE-1 DOMAIN-CONTAINING PROTEIN"/>
    <property type="match status" value="1"/>
</dbReference>
<dbReference type="InterPro" id="IPR014586">
    <property type="entry name" value="UCP033909"/>
</dbReference>
<dbReference type="Pfam" id="PF05990">
    <property type="entry name" value="DUF900"/>
    <property type="match status" value="1"/>
</dbReference>
<protein>
    <recommendedName>
        <fullName evidence="4">Alpha/beta hydrolase</fullName>
    </recommendedName>
</protein>
<dbReference type="InterPro" id="IPR029058">
    <property type="entry name" value="AB_hydrolase_fold"/>
</dbReference>
<reference evidence="2" key="1">
    <citation type="submission" date="2017-03" db="EMBL/GenBank/DDBJ databases">
        <authorList>
            <consortium name="AG Boll"/>
        </authorList>
    </citation>
    <scope>NUCLEOTIDE SEQUENCE [LARGE SCALE GENOMIC DNA]</scope>
    <source>
        <strain evidence="2">Chol</strain>
    </source>
</reference>
<proteinExistence type="predicted"/>
<evidence type="ECO:0000256" key="1">
    <source>
        <dbReference type="SAM" id="SignalP"/>
    </source>
</evidence>
<feature type="signal peptide" evidence="1">
    <location>
        <begin position="1"/>
        <end position="28"/>
    </location>
</feature>
<dbReference type="EMBL" id="LT837803">
    <property type="protein sequence ID" value="SMB22615.1"/>
    <property type="molecule type" value="Genomic_DNA"/>
</dbReference>
<evidence type="ECO:0000313" key="3">
    <source>
        <dbReference type="Proteomes" id="UP000242886"/>
    </source>
</evidence>
<sequence>MRPMMRPIPMIWIAIVIACLAGCGKASAPAREAAYATVSVFFATDRNQTGKTNPGEMFGADRANLTYGTCEVSVPRDHRMGELESPSIWRLEFREDPAKHVVLLRAAVASKDRFFADVAERVRRSQAGSAFVFVHGYNVTFEDAARRTAQITYDLGFDGAPTFYSWPSRGATPAYTVDEQNIEWAQANLRNFLEDFFTRSDAEHVYLIAHSMGNRALTRAVASLLADKPALRRRLSEVILTAPDIDAEVFRRDIAPALTAAGRPVTLYASSADKALIASRKVHGYARAGDSGNGLVVVPGIETVDATQVDTSLLGHSYFAETRSVLSDMFYLIRDNKRADQRFGLRPVDAQAGRYWEFKQ</sequence>
<dbReference type="InterPro" id="IPR010297">
    <property type="entry name" value="DUF900_hydrolase"/>
</dbReference>
<dbReference type="PROSITE" id="PS51257">
    <property type="entry name" value="PROKAR_LIPOPROTEIN"/>
    <property type="match status" value="1"/>
</dbReference>